<feature type="compositionally biased region" description="Polar residues" evidence="1">
    <location>
        <begin position="60"/>
        <end position="70"/>
    </location>
</feature>
<evidence type="ECO:0000313" key="3">
    <source>
        <dbReference type="Proteomes" id="UP000765509"/>
    </source>
</evidence>
<proteinExistence type="predicted"/>
<feature type="region of interest" description="Disordered" evidence="1">
    <location>
        <begin position="47"/>
        <end position="70"/>
    </location>
</feature>
<protein>
    <submittedName>
        <fullName evidence="2">Uncharacterized protein</fullName>
    </submittedName>
</protein>
<keyword evidence="3" id="KW-1185">Reference proteome</keyword>
<organism evidence="2 3">
    <name type="scientific">Austropuccinia psidii MF-1</name>
    <dbReference type="NCBI Taxonomy" id="1389203"/>
    <lineage>
        <taxon>Eukaryota</taxon>
        <taxon>Fungi</taxon>
        <taxon>Dikarya</taxon>
        <taxon>Basidiomycota</taxon>
        <taxon>Pucciniomycotina</taxon>
        <taxon>Pucciniomycetes</taxon>
        <taxon>Pucciniales</taxon>
        <taxon>Sphaerophragmiaceae</taxon>
        <taxon>Austropuccinia</taxon>
    </lineage>
</organism>
<accession>A0A9Q3CHZ0</accession>
<evidence type="ECO:0000313" key="2">
    <source>
        <dbReference type="EMBL" id="MBW0483015.1"/>
    </source>
</evidence>
<evidence type="ECO:0000256" key="1">
    <source>
        <dbReference type="SAM" id="MobiDB-lite"/>
    </source>
</evidence>
<gene>
    <name evidence="2" type="ORF">O181_022730</name>
</gene>
<sequence>MLVMLADEHTRNAWLLSNPSNHMSRGLPNQDALVNNPLWSMMMKEFPSRNGRWDPKQADRNNSGQFAQSP</sequence>
<dbReference type="EMBL" id="AVOT02007036">
    <property type="protein sequence ID" value="MBW0483015.1"/>
    <property type="molecule type" value="Genomic_DNA"/>
</dbReference>
<comment type="caution">
    <text evidence="2">The sequence shown here is derived from an EMBL/GenBank/DDBJ whole genome shotgun (WGS) entry which is preliminary data.</text>
</comment>
<reference evidence="2" key="1">
    <citation type="submission" date="2021-03" db="EMBL/GenBank/DDBJ databases">
        <title>Draft genome sequence of rust myrtle Austropuccinia psidii MF-1, a brazilian biotype.</title>
        <authorList>
            <person name="Quecine M.C."/>
            <person name="Pachon D.M.R."/>
            <person name="Bonatelli M.L."/>
            <person name="Correr F.H."/>
            <person name="Franceschini L.M."/>
            <person name="Leite T.F."/>
            <person name="Margarido G.R.A."/>
            <person name="Almeida C.A."/>
            <person name="Ferrarezi J.A."/>
            <person name="Labate C.A."/>
        </authorList>
    </citation>
    <scope>NUCLEOTIDE SEQUENCE</scope>
    <source>
        <strain evidence="2">MF-1</strain>
    </source>
</reference>
<name>A0A9Q3CHZ0_9BASI</name>
<dbReference type="Proteomes" id="UP000765509">
    <property type="component" value="Unassembled WGS sequence"/>
</dbReference>
<dbReference type="AlphaFoldDB" id="A0A9Q3CHZ0"/>